<keyword evidence="1" id="KW-0812">Transmembrane</keyword>
<keyword evidence="1" id="KW-0472">Membrane</keyword>
<feature type="transmembrane region" description="Helical" evidence="1">
    <location>
        <begin position="152"/>
        <end position="171"/>
    </location>
</feature>
<dbReference type="Proteomes" id="UP000269041">
    <property type="component" value="Unassembled WGS sequence"/>
</dbReference>
<dbReference type="EMBL" id="RSFA01000085">
    <property type="protein sequence ID" value="RSD30081.1"/>
    <property type="molecule type" value="Genomic_DNA"/>
</dbReference>
<organism evidence="2 3">
    <name type="scientific">Vibrio pectenicida</name>
    <dbReference type="NCBI Taxonomy" id="62763"/>
    <lineage>
        <taxon>Bacteria</taxon>
        <taxon>Pseudomonadati</taxon>
        <taxon>Pseudomonadota</taxon>
        <taxon>Gammaproteobacteria</taxon>
        <taxon>Vibrionales</taxon>
        <taxon>Vibrionaceae</taxon>
        <taxon>Vibrio</taxon>
    </lineage>
</organism>
<keyword evidence="1" id="KW-1133">Transmembrane helix</keyword>
<dbReference type="RefSeq" id="WP_125322690.1">
    <property type="nucleotide sequence ID" value="NZ_AP024889.1"/>
</dbReference>
<gene>
    <name evidence="2" type="ORF">EJA03_15770</name>
</gene>
<feature type="transmembrane region" description="Helical" evidence="1">
    <location>
        <begin position="67"/>
        <end position="91"/>
    </location>
</feature>
<evidence type="ECO:0000313" key="3">
    <source>
        <dbReference type="Proteomes" id="UP000269041"/>
    </source>
</evidence>
<protein>
    <submittedName>
        <fullName evidence="2">DMT family transporter</fullName>
    </submittedName>
</protein>
<dbReference type="AlphaFoldDB" id="A0A3R9EB66"/>
<feature type="transmembrane region" description="Helical" evidence="1">
    <location>
        <begin position="276"/>
        <end position="292"/>
    </location>
</feature>
<feature type="transmembrane region" description="Helical" evidence="1">
    <location>
        <begin position="35"/>
        <end position="55"/>
    </location>
</feature>
<feature type="transmembrane region" description="Helical" evidence="1">
    <location>
        <begin position="222"/>
        <end position="240"/>
    </location>
</feature>
<keyword evidence="3" id="KW-1185">Reference proteome</keyword>
<comment type="caution">
    <text evidence="2">The sequence shown here is derived from an EMBL/GenBank/DDBJ whole genome shotgun (WGS) entry which is preliminary data.</text>
</comment>
<feature type="transmembrane region" description="Helical" evidence="1">
    <location>
        <begin position="186"/>
        <end position="207"/>
    </location>
</feature>
<name>A0A3R9EB66_9VIBR</name>
<evidence type="ECO:0000313" key="2">
    <source>
        <dbReference type="EMBL" id="RSD30081.1"/>
    </source>
</evidence>
<evidence type="ECO:0000256" key="1">
    <source>
        <dbReference type="SAM" id="Phobius"/>
    </source>
</evidence>
<proteinExistence type="predicted"/>
<dbReference type="SUPFAM" id="SSF103481">
    <property type="entry name" value="Multidrug resistance efflux transporter EmrE"/>
    <property type="match status" value="1"/>
</dbReference>
<dbReference type="InterPro" id="IPR037185">
    <property type="entry name" value="EmrE-like"/>
</dbReference>
<reference evidence="2 3" key="1">
    <citation type="submission" date="2018-12" db="EMBL/GenBank/DDBJ databases">
        <title>Genomic taxonomy of the Vibrionaceae family.</title>
        <authorList>
            <person name="Gomez-Gil B."/>
            <person name="Enciso-Ibarra K."/>
        </authorList>
    </citation>
    <scope>NUCLEOTIDE SEQUENCE [LARGE SCALE GENOMIC DNA]</scope>
    <source>
        <strain evidence="2 3">CAIM 594</strain>
    </source>
</reference>
<dbReference type="OrthoDB" id="6707471at2"/>
<feature type="transmembrane region" description="Helical" evidence="1">
    <location>
        <begin position="252"/>
        <end position="269"/>
    </location>
</feature>
<accession>A0A3R9EB66</accession>
<sequence>MSFLWIAFTVLAAFSQSWRNAFQSQLSGTMSVAGVTLARFIWAGPIAALYLYVLYQWQPVKTPDFSGVFTVYIIAAAIMQIIATGLMVVLFKRENYAIGAGLAKCEAPVSAVLAVLFFGSVLSATGWIGVLIGTLGVLVMSSSAGWRSLSPTIFFLGMACSTAFALTSLWVREASLNIGLPFPHSAAWVLFLVITLQTLIISVFIFFRERNTFRQMLSKSKLVIMTSLSSVIGSLGWFSAMSLQAVPYVKTLGQIEVVFMILISYFWLGQKLARKDIAALILLSIAAILVVWQ</sequence>
<feature type="transmembrane region" description="Helical" evidence="1">
    <location>
        <begin position="111"/>
        <end position="140"/>
    </location>
</feature>